<name>A0ABS4DWC5_9HYPH</name>
<organism evidence="1 2">
    <name type="scientific">Rhizobium halophytocola</name>
    <dbReference type="NCBI Taxonomy" id="735519"/>
    <lineage>
        <taxon>Bacteria</taxon>
        <taxon>Pseudomonadati</taxon>
        <taxon>Pseudomonadota</taxon>
        <taxon>Alphaproteobacteria</taxon>
        <taxon>Hyphomicrobiales</taxon>
        <taxon>Rhizobiaceae</taxon>
        <taxon>Rhizobium/Agrobacterium group</taxon>
        <taxon>Rhizobium</taxon>
    </lineage>
</organism>
<evidence type="ECO:0000313" key="1">
    <source>
        <dbReference type="EMBL" id="MBP1849982.1"/>
    </source>
</evidence>
<dbReference type="Proteomes" id="UP000759443">
    <property type="component" value="Unassembled WGS sequence"/>
</dbReference>
<proteinExistence type="predicted"/>
<dbReference type="EMBL" id="JAGGJU010000003">
    <property type="protein sequence ID" value="MBP1849982.1"/>
    <property type="molecule type" value="Genomic_DNA"/>
</dbReference>
<keyword evidence="2" id="KW-1185">Reference proteome</keyword>
<sequence>MAPAEKRAAAIAMTYLLDDPAPQVRVALSRALAPSADAPHSIVLALAEDQLEIAAPVILSSPVLSAADLVDLAAGGSAHTRALIASRPSLDIRVVAALAEVAGVEELLILLENPTARFGRVALRRMAERHGADASLRECLLNREDLPVDARHVLVEHVSDAVSGLLLVTAAMGRMRAEKIAGEAKVSAALELAGQGDAQECDALVEQMRARGELTPAFLMQVLCAGRTDFFAGALSALTQMEERRVRSILATGRYHSVRALIESAGLSRSVSSLFVDAILLWRQTLEQAPHVAVCDVLEKLVERSGKVGETDGDAAELLEIVVKFQRLEERRRARDFASALSLAAA</sequence>
<dbReference type="InterPro" id="IPR019285">
    <property type="entry name" value="DUF2336"/>
</dbReference>
<protein>
    <submittedName>
        <fullName evidence="1">Uncharacterized protein (DUF2336 family)</fullName>
    </submittedName>
</protein>
<gene>
    <name evidence="1" type="ORF">J2Z17_001403</name>
</gene>
<accession>A0ABS4DWC5</accession>
<dbReference type="PIRSF" id="PIRSF035865">
    <property type="entry name" value="UCP035865"/>
    <property type="match status" value="1"/>
</dbReference>
<dbReference type="Pfam" id="PF10098">
    <property type="entry name" value="DUF2336"/>
    <property type="match status" value="1"/>
</dbReference>
<reference evidence="1 2" key="1">
    <citation type="submission" date="2021-03" db="EMBL/GenBank/DDBJ databases">
        <title>Genomic Encyclopedia of Type Strains, Phase IV (KMG-IV): sequencing the most valuable type-strain genomes for metagenomic binning, comparative biology and taxonomic classification.</title>
        <authorList>
            <person name="Goeker M."/>
        </authorList>
    </citation>
    <scope>NUCLEOTIDE SEQUENCE [LARGE SCALE GENOMIC DNA]</scope>
    <source>
        <strain evidence="1 2">DSM 21600</strain>
    </source>
</reference>
<dbReference type="InterPro" id="IPR014598">
    <property type="entry name" value="UCP035865"/>
</dbReference>
<evidence type="ECO:0000313" key="2">
    <source>
        <dbReference type="Proteomes" id="UP000759443"/>
    </source>
</evidence>
<comment type="caution">
    <text evidence="1">The sequence shown here is derived from an EMBL/GenBank/DDBJ whole genome shotgun (WGS) entry which is preliminary data.</text>
</comment>